<dbReference type="GO" id="GO:0009246">
    <property type="term" value="P:enterobacterial common antigen biosynthetic process"/>
    <property type="evidence" value="ECO:0007669"/>
    <property type="project" value="TreeGrafter"/>
</dbReference>
<evidence type="ECO:0000256" key="2">
    <source>
        <dbReference type="ARBA" id="ARBA00007400"/>
    </source>
</evidence>
<gene>
    <name evidence="9" type="ordered locus">Bind_2655</name>
</gene>
<dbReference type="PANTHER" id="PTHR40074">
    <property type="entry name" value="O-ACETYLTRANSFERASE WECH"/>
    <property type="match status" value="1"/>
</dbReference>
<dbReference type="EMBL" id="CP001016">
    <property type="protein sequence ID" value="ACB96232.1"/>
    <property type="molecule type" value="Genomic_DNA"/>
</dbReference>
<feature type="transmembrane region" description="Helical" evidence="7">
    <location>
        <begin position="57"/>
        <end position="78"/>
    </location>
</feature>
<evidence type="ECO:0000256" key="5">
    <source>
        <dbReference type="ARBA" id="ARBA00022989"/>
    </source>
</evidence>
<feature type="transmembrane region" description="Helical" evidence="7">
    <location>
        <begin position="180"/>
        <end position="201"/>
    </location>
</feature>
<dbReference type="Pfam" id="PF01757">
    <property type="entry name" value="Acyl_transf_3"/>
    <property type="match status" value="1"/>
</dbReference>
<keyword evidence="3" id="KW-1003">Cell membrane</keyword>
<dbReference type="GO" id="GO:0005886">
    <property type="term" value="C:plasma membrane"/>
    <property type="evidence" value="ECO:0007669"/>
    <property type="project" value="UniProtKB-SubCell"/>
</dbReference>
<dbReference type="AlphaFoldDB" id="B2IJB4"/>
<name>B2IJB4_BEII9</name>
<keyword evidence="10" id="KW-1185">Reference proteome</keyword>
<feature type="transmembrane region" description="Helical" evidence="7">
    <location>
        <begin position="213"/>
        <end position="232"/>
    </location>
</feature>
<dbReference type="GO" id="GO:0016413">
    <property type="term" value="F:O-acetyltransferase activity"/>
    <property type="evidence" value="ECO:0007669"/>
    <property type="project" value="TreeGrafter"/>
</dbReference>
<keyword evidence="9" id="KW-0808">Transferase</keyword>
<protein>
    <submittedName>
        <fullName evidence="9">Acyltransferase 3</fullName>
    </submittedName>
</protein>
<dbReference type="InterPro" id="IPR002656">
    <property type="entry name" value="Acyl_transf_3_dom"/>
</dbReference>
<keyword evidence="4 7" id="KW-0812">Transmembrane</keyword>
<keyword evidence="5 7" id="KW-1133">Transmembrane helix</keyword>
<comment type="subcellular location">
    <subcellularLocation>
        <location evidence="1">Cell membrane</location>
        <topology evidence="1">Multi-pass membrane protein</topology>
    </subcellularLocation>
</comment>
<dbReference type="HOGENOM" id="CLU_023915_6_0_5"/>
<dbReference type="OrthoDB" id="9814956at2"/>
<reference evidence="9 10" key="2">
    <citation type="journal article" date="2010" name="J. Bacteriol.">
        <title>Complete genome sequence of Beijerinckia indica subsp. indica.</title>
        <authorList>
            <person name="Tamas I."/>
            <person name="Dedysh S.N."/>
            <person name="Liesack W."/>
            <person name="Stott M.B."/>
            <person name="Alam M."/>
            <person name="Murrell J.C."/>
            <person name="Dunfield P.F."/>
        </authorList>
    </citation>
    <scope>NUCLEOTIDE SEQUENCE [LARGE SCALE GENOMIC DNA]</scope>
    <source>
        <strain evidence="10">ATCC 9039 / DSM 1715 / NCIMB 8712</strain>
    </source>
</reference>
<keyword evidence="9" id="KW-0012">Acyltransferase</keyword>
<evidence type="ECO:0000256" key="4">
    <source>
        <dbReference type="ARBA" id="ARBA00022692"/>
    </source>
</evidence>
<evidence type="ECO:0000256" key="3">
    <source>
        <dbReference type="ARBA" id="ARBA00022475"/>
    </source>
</evidence>
<evidence type="ECO:0000313" key="9">
    <source>
        <dbReference type="EMBL" id="ACB96232.1"/>
    </source>
</evidence>
<evidence type="ECO:0000259" key="8">
    <source>
        <dbReference type="Pfam" id="PF01757"/>
    </source>
</evidence>
<dbReference type="PANTHER" id="PTHR40074:SF2">
    <property type="entry name" value="O-ACETYLTRANSFERASE WECH"/>
    <property type="match status" value="1"/>
</dbReference>
<evidence type="ECO:0000256" key="7">
    <source>
        <dbReference type="SAM" id="Phobius"/>
    </source>
</evidence>
<feature type="transmembrane region" description="Helical" evidence="7">
    <location>
        <begin position="244"/>
        <end position="264"/>
    </location>
</feature>
<feature type="transmembrane region" description="Helical" evidence="7">
    <location>
        <begin position="301"/>
        <end position="323"/>
    </location>
</feature>
<evidence type="ECO:0000256" key="6">
    <source>
        <dbReference type="ARBA" id="ARBA00023136"/>
    </source>
</evidence>
<dbReference type="Proteomes" id="UP000001695">
    <property type="component" value="Chromosome"/>
</dbReference>
<evidence type="ECO:0000313" key="10">
    <source>
        <dbReference type="Proteomes" id="UP000001695"/>
    </source>
</evidence>
<feature type="domain" description="Acyltransferase 3" evidence="8">
    <location>
        <begin position="15"/>
        <end position="320"/>
    </location>
</feature>
<dbReference type="KEGG" id="bid:Bind_2655"/>
<feature type="transmembrane region" description="Helical" evidence="7">
    <location>
        <begin position="20"/>
        <end position="37"/>
    </location>
</feature>
<reference evidence="10" key="1">
    <citation type="submission" date="2008-03" db="EMBL/GenBank/DDBJ databases">
        <title>Complete sequence of chromosome of Beijerinckia indica subsp. indica ATCC 9039.</title>
        <authorList>
            <consortium name="US DOE Joint Genome Institute"/>
            <person name="Copeland A."/>
            <person name="Lucas S."/>
            <person name="Lapidus A."/>
            <person name="Glavina del Rio T."/>
            <person name="Dalin E."/>
            <person name="Tice H."/>
            <person name="Bruce D."/>
            <person name="Goodwin L."/>
            <person name="Pitluck S."/>
            <person name="LaButti K."/>
            <person name="Schmutz J."/>
            <person name="Larimer F."/>
            <person name="Land M."/>
            <person name="Hauser L."/>
            <person name="Kyrpides N."/>
            <person name="Mikhailova N."/>
            <person name="Dunfield P.F."/>
            <person name="Dedysh S.N."/>
            <person name="Liesack W."/>
            <person name="Saw J.H."/>
            <person name="Alam M."/>
            <person name="Chen Y."/>
            <person name="Murrell J.C."/>
            <person name="Richardson P."/>
        </authorList>
    </citation>
    <scope>NUCLEOTIDE SEQUENCE [LARGE SCALE GENOMIC DNA]</scope>
    <source>
        <strain evidence="10">ATCC 9039 / DSM 1715 / NCIMB 8712</strain>
    </source>
</reference>
<proteinExistence type="inferred from homology"/>
<keyword evidence="6 7" id="KW-0472">Membrane</keyword>
<comment type="similarity">
    <text evidence="2">Belongs to the acyltransferase 3 family.</text>
</comment>
<feature type="transmembrane region" description="Helical" evidence="7">
    <location>
        <begin position="151"/>
        <end position="174"/>
    </location>
</feature>
<dbReference type="STRING" id="395963.Bind_2655"/>
<sequence>MTFSSNENHKIIRFEGIDSIKAYAIILVVLGHVIRGLCESKIVHNNIFIDEIDNSIYMFHMPIFFFISGLLFYISGSYNRKWEYTLNKQFYTLIWPYLFWSICTVFIKVLLANSVNHPFKLSYAIKIIYDPIDQFWFLYTLLIIQILSKFIINYFGSNILFLISCIMFFMHFSFDINISVFSYVTAFLIYFVIGFLCGSIFIKNNISILHNYLFHSIFVFLLFQYFSIIIPINYNSIEGRLLSIPILLSFFVISITCTSKGNYFSKIMDFIGKNTLSIYCIHVIITAAIRIFLNQAGIKNIFVHIVTGTIGGVLIPLLILVIARRLQFSALIGIDMPQKPRSFKNVYEKYIRRKSHTYEVK</sequence>
<feature type="transmembrane region" description="Helical" evidence="7">
    <location>
        <begin position="276"/>
        <end position="295"/>
    </location>
</feature>
<accession>B2IJB4</accession>
<feature type="transmembrane region" description="Helical" evidence="7">
    <location>
        <begin position="90"/>
        <end position="111"/>
    </location>
</feature>
<organism evidence="9 10">
    <name type="scientific">Beijerinckia indica subsp. indica (strain ATCC 9039 / DSM 1715 / NCIMB 8712)</name>
    <dbReference type="NCBI Taxonomy" id="395963"/>
    <lineage>
        <taxon>Bacteria</taxon>
        <taxon>Pseudomonadati</taxon>
        <taxon>Pseudomonadota</taxon>
        <taxon>Alphaproteobacteria</taxon>
        <taxon>Hyphomicrobiales</taxon>
        <taxon>Beijerinckiaceae</taxon>
        <taxon>Beijerinckia</taxon>
    </lineage>
</organism>
<evidence type="ECO:0000256" key="1">
    <source>
        <dbReference type="ARBA" id="ARBA00004651"/>
    </source>
</evidence>
<dbReference type="eggNOG" id="COG4763">
    <property type="taxonomic scope" value="Bacteria"/>
</dbReference>
<dbReference type="RefSeq" id="WP_012385583.1">
    <property type="nucleotide sequence ID" value="NC_010581.1"/>
</dbReference>